<keyword evidence="5" id="KW-0406">Ion transport</keyword>
<evidence type="ECO:0000256" key="4">
    <source>
        <dbReference type="ARBA" id="ARBA00022989"/>
    </source>
</evidence>
<keyword evidence="12" id="KW-1185">Reference proteome</keyword>
<feature type="transmembrane region" description="Helical" evidence="8">
    <location>
        <begin position="238"/>
        <end position="257"/>
    </location>
</feature>
<feature type="transmembrane region" description="Helical" evidence="8">
    <location>
        <begin position="263"/>
        <end position="282"/>
    </location>
</feature>
<feature type="domain" description="Cation/H+ exchanger transmembrane" evidence="9">
    <location>
        <begin position="23"/>
        <end position="401"/>
    </location>
</feature>
<feature type="transmembrane region" description="Helical" evidence="8">
    <location>
        <begin position="137"/>
        <end position="159"/>
    </location>
</feature>
<feature type="region of interest" description="Disordered" evidence="7">
    <location>
        <begin position="402"/>
        <end position="421"/>
    </location>
</feature>
<feature type="compositionally biased region" description="Pro residues" evidence="7">
    <location>
        <begin position="406"/>
        <end position="421"/>
    </location>
</feature>
<proteinExistence type="predicted"/>
<dbReference type="Proteomes" id="UP000326831">
    <property type="component" value="Chromosome"/>
</dbReference>
<dbReference type="InterPro" id="IPR038770">
    <property type="entry name" value="Na+/solute_symporter_sf"/>
</dbReference>
<keyword evidence="3 8" id="KW-0812">Transmembrane</keyword>
<dbReference type="GO" id="GO:0015297">
    <property type="term" value="F:antiporter activity"/>
    <property type="evidence" value="ECO:0007669"/>
    <property type="project" value="InterPro"/>
</dbReference>
<comment type="subcellular location">
    <subcellularLocation>
        <location evidence="1">Membrane</location>
        <topology evidence="1">Multi-pass membrane protein</topology>
    </subcellularLocation>
</comment>
<feature type="transmembrane region" description="Helical" evidence="8">
    <location>
        <begin position="40"/>
        <end position="63"/>
    </location>
</feature>
<evidence type="ECO:0000256" key="8">
    <source>
        <dbReference type="SAM" id="Phobius"/>
    </source>
</evidence>
<evidence type="ECO:0000256" key="1">
    <source>
        <dbReference type="ARBA" id="ARBA00004141"/>
    </source>
</evidence>
<dbReference type="PANTHER" id="PTHR32468">
    <property type="entry name" value="CATION/H + ANTIPORTER"/>
    <property type="match status" value="1"/>
</dbReference>
<name>A0A5P2UQ30_9ACTN</name>
<evidence type="ECO:0000313" key="10">
    <source>
        <dbReference type="EMBL" id="GGZ84724.1"/>
    </source>
</evidence>
<dbReference type="EMBL" id="CP023701">
    <property type="protein sequence ID" value="QEU79624.1"/>
    <property type="molecule type" value="Genomic_DNA"/>
</dbReference>
<reference evidence="10" key="3">
    <citation type="submission" date="2020-09" db="EMBL/GenBank/DDBJ databases">
        <authorList>
            <person name="Sun Q."/>
            <person name="Ohkuma M."/>
        </authorList>
    </citation>
    <scope>NUCLEOTIDE SEQUENCE</scope>
    <source>
        <strain evidence="10">JCM 4834</strain>
    </source>
</reference>
<dbReference type="GO" id="GO:1902600">
    <property type="term" value="P:proton transmembrane transport"/>
    <property type="evidence" value="ECO:0007669"/>
    <property type="project" value="InterPro"/>
</dbReference>
<evidence type="ECO:0000256" key="6">
    <source>
        <dbReference type="ARBA" id="ARBA00023136"/>
    </source>
</evidence>
<evidence type="ECO:0000259" key="9">
    <source>
        <dbReference type="Pfam" id="PF00999"/>
    </source>
</evidence>
<feature type="transmembrane region" description="Helical" evidence="8">
    <location>
        <begin position="103"/>
        <end position="125"/>
    </location>
</feature>
<dbReference type="PANTHER" id="PTHR32468:SF0">
    <property type="entry name" value="K(+)_H(+) ANTIPORTER 1"/>
    <property type="match status" value="1"/>
</dbReference>
<dbReference type="Pfam" id="PF00999">
    <property type="entry name" value="Na_H_Exchanger"/>
    <property type="match status" value="1"/>
</dbReference>
<evidence type="ECO:0000256" key="3">
    <source>
        <dbReference type="ARBA" id="ARBA00022692"/>
    </source>
</evidence>
<feature type="transmembrane region" description="Helical" evidence="8">
    <location>
        <begin position="69"/>
        <end position="91"/>
    </location>
</feature>
<keyword evidence="6 8" id="KW-0472">Membrane</keyword>
<dbReference type="InterPro" id="IPR050794">
    <property type="entry name" value="CPA2_transporter"/>
</dbReference>
<keyword evidence="4 8" id="KW-1133">Transmembrane helix</keyword>
<evidence type="ECO:0000256" key="7">
    <source>
        <dbReference type="SAM" id="MobiDB-lite"/>
    </source>
</evidence>
<evidence type="ECO:0000313" key="11">
    <source>
        <dbReference type="EMBL" id="QEU79624.1"/>
    </source>
</evidence>
<dbReference type="Gene3D" id="1.20.1530.20">
    <property type="match status" value="1"/>
</dbReference>
<evidence type="ECO:0000313" key="12">
    <source>
        <dbReference type="Proteomes" id="UP000326831"/>
    </source>
</evidence>
<dbReference type="RefSeq" id="WP_150518641.1">
    <property type="nucleotide sequence ID" value="NZ_BMVX01000022.1"/>
</dbReference>
<dbReference type="EMBL" id="BMVX01000022">
    <property type="protein sequence ID" value="GGZ84724.1"/>
    <property type="molecule type" value="Genomic_DNA"/>
</dbReference>
<accession>A0A5P2UQ30</accession>
<feature type="transmembrane region" description="Helical" evidence="8">
    <location>
        <begin position="6"/>
        <end position="28"/>
    </location>
</feature>
<keyword evidence="2" id="KW-0813">Transport</keyword>
<evidence type="ECO:0000256" key="5">
    <source>
        <dbReference type="ARBA" id="ARBA00023065"/>
    </source>
</evidence>
<feature type="transmembrane region" description="Helical" evidence="8">
    <location>
        <begin position="294"/>
        <end position="312"/>
    </location>
</feature>
<evidence type="ECO:0000256" key="2">
    <source>
        <dbReference type="ARBA" id="ARBA00022448"/>
    </source>
</evidence>
<reference evidence="11 12" key="2">
    <citation type="submission" date="2017-09" db="EMBL/GenBank/DDBJ databases">
        <authorList>
            <person name="Lee N."/>
            <person name="Cho B.-K."/>
        </authorList>
    </citation>
    <scope>NUCLEOTIDE SEQUENCE [LARGE SCALE GENOMIC DNA]</scope>
    <source>
        <strain evidence="11 12">ATCC 27467</strain>
    </source>
</reference>
<feature type="transmembrane region" description="Helical" evidence="8">
    <location>
        <begin position="382"/>
        <end position="401"/>
    </location>
</feature>
<dbReference type="AlphaFoldDB" id="A0A5P2UQ30"/>
<dbReference type="KEGG" id="ssub:CP968_15965"/>
<gene>
    <name evidence="11" type="ORF">CP968_15965</name>
    <name evidence="10" type="ORF">GCM10010371_50680</name>
</gene>
<feature type="transmembrane region" description="Helical" evidence="8">
    <location>
        <begin position="171"/>
        <end position="196"/>
    </location>
</feature>
<reference evidence="10" key="1">
    <citation type="journal article" date="2014" name="Int. J. Syst. Evol. Microbiol.">
        <title>Complete genome sequence of Corynebacterium casei LMG S-19264T (=DSM 44701T), isolated from a smear-ripened cheese.</title>
        <authorList>
            <consortium name="US DOE Joint Genome Institute (JGI-PGF)"/>
            <person name="Walter F."/>
            <person name="Albersmeier A."/>
            <person name="Kalinowski J."/>
            <person name="Ruckert C."/>
        </authorList>
    </citation>
    <scope>NUCLEOTIDE SEQUENCE</scope>
    <source>
        <strain evidence="10">JCM 4834</strain>
    </source>
</reference>
<feature type="transmembrane region" description="Helical" evidence="8">
    <location>
        <begin position="318"/>
        <end position="341"/>
    </location>
</feature>
<dbReference type="OrthoDB" id="9793589at2"/>
<organism evidence="11 12">
    <name type="scientific">Streptomyces subrutilus</name>
    <dbReference type="NCBI Taxonomy" id="36818"/>
    <lineage>
        <taxon>Bacteria</taxon>
        <taxon>Bacillati</taxon>
        <taxon>Actinomycetota</taxon>
        <taxon>Actinomycetes</taxon>
        <taxon>Kitasatosporales</taxon>
        <taxon>Streptomycetaceae</taxon>
        <taxon>Streptomyces</taxon>
    </lineage>
</organism>
<dbReference type="GO" id="GO:0016020">
    <property type="term" value="C:membrane"/>
    <property type="evidence" value="ECO:0007669"/>
    <property type="project" value="UniProtKB-SubCell"/>
</dbReference>
<sequence length="421" mass="43005">MFPLDSVGHFFLGAALVLALSRVAGGFAVRVGQPRVMGEVVAGIALGPSLLGALAPGAVAWLFPKAVLPMFSGLAQIGLAVFMFFAGQELCSMRVRGTAREGLLISQASLFVPFAGGSLAALPLADRYTPAGVPESVFVLFVGCAISITAFPVLARMLEDLGLSRTRPGRLSLFAAAVGDGGSWLALSAILALAQGSDHRDAAVRALIAAAVVAVYLGPVRRAAARWFARRGETTDLATLRVVLVVAIAASAALTAALGVHQLIGAFLVGLVWPVGNPFAVAAAEPLATTSKTVLLPFFFLGFGLGVDLSALDLSSGGALVLPALLAVAVVGKIGGAGLAARYAGLPWRESFTLGALLNTRGLTELVVLQIGHEAGIIDGPLLAILTVIALATTLMTGPLLTLTNPPTPTPNTPRPTPAHR</sequence>
<feature type="transmembrane region" description="Helical" evidence="8">
    <location>
        <begin position="202"/>
        <end position="218"/>
    </location>
</feature>
<protein>
    <recommendedName>
        <fullName evidence="9">Cation/H+ exchanger transmembrane domain-containing protein</fullName>
    </recommendedName>
</protein>
<dbReference type="Proteomes" id="UP000634660">
    <property type="component" value="Unassembled WGS sequence"/>
</dbReference>
<dbReference type="InterPro" id="IPR006153">
    <property type="entry name" value="Cation/H_exchanger_TM"/>
</dbReference>